<dbReference type="InterPro" id="IPR050066">
    <property type="entry name" value="UvrABC_protein_C"/>
</dbReference>
<evidence type="ECO:0000256" key="6">
    <source>
        <dbReference type="ARBA" id="ARBA00023236"/>
    </source>
</evidence>
<feature type="domain" description="GIY-YIG" evidence="10">
    <location>
        <begin position="33"/>
        <end position="108"/>
    </location>
</feature>
<dbReference type="GO" id="GO:0009432">
    <property type="term" value="P:SOS response"/>
    <property type="evidence" value="ECO:0007669"/>
    <property type="project" value="UniProtKB-KW"/>
</dbReference>
<evidence type="ECO:0000256" key="4">
    <source>
        <dbReference type="ARBA" id="ARBA00022881"/>
    </source>
</evidence>
<keyword evidence="3" id="KW-0378">Hydrolase</keyword>
<dbReference type="GO" id="GO:0009380">
    <property type="term" value="C:excinuclease repair complex"/>
    <property type="evidence" value="ECO:0007669"/>
    <property type="project" value="TreeGrafter"/>
</dbReference>
<evidence type="ECO:0000256" key="8">
    <source>
        <dbReference type="ARBA" id="ARBA00042138"/>
    </source>
</evidence>
<name>A0A1W6B9T8_9GAMM</name>
<protein>
    <recommendedName>
        <fullName evidence="7">Excinuclease cho</fullName>
    </recommendedName>
    <alternativeName>
        <fullName evidence="9">Endonuclease cho</fullName>
    </alternativeName>
    <alternativeName>
        <fullName evidence="8">UvrC homolog protein</fullName>
    </alternativeName>
</protein>
<accession>A0A1W6B9T8</accession>
<organism evidence="11 12">
    <name type="scientific">Pantoea alhagi</name>
    <dbReference type="NCBI Taxonomy" id="1891675"/>
    <lineage>
        <taxon>Bacteria</taxon>
        <taxon>Pseudomonadati</taxon>
        <taxon>Pseudomonadota</taxon>
        <taxon>Gammaproteobacteria</taxon>
        <taxon>Enterobacterales</taxon>
        <taxon>Erwiniaceae</taxon>
        <taxon>Pantoea</taxon>
    </lineage>
</organism>
<evidence type="ECO:0000256" key="9">
    <source>
        <dbReference type="ARBA" id="ARBA00042732"/>
    </source>
</evidence>
<sequence>MVRRAASHRLEFEAAAIYEYPDHLRSFLADIPKLPGVYTFHGDSDVMPLYIGKSINLRTRVMSHFRTPDEAKMLRLTRRLSWITTAGELGALLLEAQMIKNQQPLFNKRLRRNRQLCSLQWDGISQPAIVYARDLDFSASPNLFGLYSSRRAAQETLKSVADEHQLCYGLLGLESHSKNRACFRASLKRCAGACCGKEPVSDHHQRLLAALEKVRVVCWPWPGAVALVEQGPQETQMHIIHNWFYLGSVSHLDEAKSLTSPPKGFDNDGYKYLCRPMLSGKYPIIPL</sequence>
<dbReference type="SMART" id="SM00465">
    <property type="entry name" value="GIYc"/>
    <property type="match status" value="1"/>
</dbReference>
<dbReference type="Proteomes" id="UP000192900">
    <property type="component" value="Chromosome"/>
</dbReference>
<evidence type="ECO:0000256" key="3">
    <source>
        <dbReference type="ARBA" id="ARBA00022801"/>
    </source>
</evidence>
<keyword evidence="11" id="KW-0255">Endonuclease</keyword>
<dbReference type="PANTHER" id="PTHR30562:SF10">
    <property type="entry name" value="EXCINUCLEASE CHO"/>
    <property type="match status" value="1"/>
</dbReference>
<evidence type="ECO:0000313" key="11">
    <source>
        <dbReference type="EMBL" id="ARJ43821.1"/>
    </source>
</evidence>
<evidence type="ECO:0000313" key="12">
    <source>
        <dbReference type="Proteomes" id="UP000192900"/>
    </source>
</evidence>
<keyword evidence="12" id="KW-1185">Reference proteome</keyword>
<keyword evidence="6" id="KW-0742">SOS response</keyword>
<dbReference type="InterPro" id="IPR047296">
    <property type="entry name" value="GIY-YIG_UvrC_Cho"/>
</dbReference>
<dbReference type="KEGG" id="palh:B1H58_18385"/>
<dbReference type="OrthoDB" id="9803913at2"/>
<dbReference type="AlphaFoldDB" id="A0A1W6B9T8"/>
<dbReference type="GO" id="GO:0006289">
    <property type="term" value="P:nucleotide-excision repair"/>
    <property type="evidence" value="ECO:0007669"/>
    <property type="project" value="InterPro"/>
</dbReference>
<dbReference type="Gene3D" id="3.40.1440.10">
    <property type="entry name" value="GIY-YIG endonuclease"/>
    <property type="match status" value="1"/>
</dbReference>
<dbReference type="STRING" id="1891675.B1H58_18385"/>
<keyword evidence="11" id="KW-0540">Nuclease</keyword>
<evidence type="ECO:0000256" key="1">
    <source>
        <dbReference type="ARBA" id="ARBA00022763"/>
    </source>
</evidence>
<dbReference type="RefSeq" id="WP_085071868.1">
    <property type="nucleotide sequence ID" value="NZ_CP019706.1"/>
</dbReference>
<proteinExistence type="predicted"/>
<dbReference type="PROSITE" id="PS50164">
    <property type="entry name" value="GIY_YIG"/>
    <property type="match status" value="1"/>
</dbReference>
<dbReference type="InterPro" id="IPR035901">
    <property type="entry name" value="GIY-YIG_endonuc_sf"/>
</dbReference>
<evidence type="ECO:0000256" key="5">
    <source>
        <dbReference type="ARBA" id="ARBA00023204"/>
    </source>
</evidence>
<dbReference type="GO" id="GO:0016787">
    <property type="term" value="F:hydrolase activity"/>
    <property type="evidence" value="ECO:0007669"/>
    <property type="project" value="UniProtKB-KW"/>
</dbReference>
<dbReference type="SUPFAM" id="SSF82771">
    <property type="entry name" value="GIY-YIG endonuclease"/>
    <property type="match status" value="1"/>
</dbReference>
<reference evidence="11 12" key="1">
    <citation type="submission" date="2017-02" db="EMBL/GenBank/DDBJ databases">
        <title>Complete genome sequence of the drought resistance-promoting endophyte Pantoea alhagi LTYR-11Z.</title>
        <authorList>
            <person name="Zhang L."/>
        </authorList>
    </citation>
    <scope>NUCLEOTIDE SEQUENCE [LARGE SCALE GENOMIC DNA]</scope>
    <source>
        <strain evidence="11 12">LTYR-11Z</strain>
    </source>
</reference>
<dbReference type="NCBIfam" id="NF007833">
    <property type="entry name" value="PRK10545.1"/>
    <property type="match status" value="1"/>
</dbReference>
<keyword evidence="4" id="KW-0267">Excision nuclease</keyword>
<dbReference type="GO" id="GO:0004519">
    <property type="term" value="F:endonuclease activity"/>
    <property type="evidence" value="ECO:0007669"/>
    <property type="project" value="UniProtKB-KW"/>
</dbReference>
<evidence type="ECO:0000259" key="10">
    <source>
        <dbReference type="PROSITE" id="PS50164"/>
    </source>
</evidence>
<dbReference type="EMBL" id="CP019706">
    <property type="protein sequence ID" value="ARJ43821.1"/>
    <property type="molecule type" value="Genomic_DNA"/>
</dbReference>
<dbReference type="InterPro" id="IPR000305">
    <property type="entry name" value="GIY-YIG_endonuc"/>
</dbReference>
<dbReference type="CDD" id="cd10434">
    <property type="entry name" value="GIY-YIG_UvrC_Cho"/>
    <property type="match status" value="1"/>
</dbReference>
<gene>
    <name evidence="11" type="ORF">B1H58_18385</name>
</gene>
<evidence type="ECO:0000256" key="2">
    <source>
        <dbReference type="ARBA" id="ARBA00022769"/>
    </source>
</evidence>
<dbReference type="PANTHER" id="PTHR30562">
    <property type="entry name" value="UVRC/OXIDOREDUCTASE"/>
    <property type="match status" value="1"/>
</dbReference>
<keyword evidence="1" id="KW-0227">DNA damage</keyword>
<dbReference type="FunFam" id="3.40.1440.10:FF:000004">
    <property type="entry name" value="UV-repair endonuclease Cho"/>
    <property type="match status" value="1"/>
</dbReference>
<evidence type="ECO:0000256" key="7">
    <source>
        <dbReference type="ARBA" id="ARBA00040756"/>
    </source>
</evidence>
<keyword evidence="5" id="KW-0234">DNA repair</keyword>
<keyword evidence="2" id="KW-0228">DNA excision</keyword>